<sequence length="97" mass="11405">MKKYLCTFYLPDLLEDDFWAIIPSHRQHINDLMREEVIITYSVNGLRTKGWVVLNADSEMEAAAMIDKFPIRKFITYELDELFIFDTMIGAPKLVMN</sequence>
<keyword evidence="2" id="KW-1185">Reference proteome</keyword>
<gene>
    <name evidence="1" type="ORF">H4075_02550</name>
</gene>
<proteinExistence type="predicted"/>
<accession>A0A7G5XHZ5</accession>
<reference evidence="2" key="1">
    <citation type="submission" date="2020-08" db="EMBL/GenBank/DDBJ databases">
        <title>Lacibacter sp. S13-6-6 genome sequencing.</title>
        <authorList>
            <person name="Jin L."/>
        </authorList>
    </citation>
    <scope>NUCLEOTIDE SEQUENCE [LARGE SCALE GENOMIC DNA]</scope>
    <source>
        <strain evidence="2">S13-6-6</strain>
    </source>
</reference>
<dbReference type="RefSeq" id="WP_182803858.1">
    <property type="nucleotide sequence ID" value="NZ_CP060007.1"/>
</dbReference>
<evidence type="ECO:0000313" key="2">
    <source>
        <dbReference type="Proteomes" id="UP000515344"/>
    </source>
</evidence>
<evidence type="ECO:0000313" key="1">
    <source>
        <dbReference type="EMBL" id="QNA45098.1"/>
    </source>
</evidence>
<evidence type="ECO:0008006" key="3">
    <source>
        <dbReference type="Google" id="ProtNLM"/>
    </source>
</evidence>
<organism evidence="1 2">
    <name type="scientific">Lacibacter sediminis</name>
    <dbReference type="NCBI Taxonomy" id="2760713"/>
    <lineage>
        <taxon>Bacteria</taxon>
        <taxon>Pseudomonadati</taxon>
        <taxon>Bacteroidota</taxon>
        <taxon>Chitinophagia</taxon>
        <taxon>Chitinophagales</taxon>
        <taxon>Chitinophagaceae</taxon>
        <taxon>Lacibacter</taxon>
    </lineage>
</organism>
<protein>
    <recommendedName>
        <fullName evidence="3">Muconolactone isomerase domain-containing protein</fullName>
    </recommendedName>
</protein>
<dbReference type="EMBL" id="CP060007">
    <property type="protein sequence ID" value="QNA45098.1"/>
    <property type="molecule type" value="Genomic_DNA"/>
</dbReference>
<dbReference type="KEGG" id="lacs:H4075_02550"/>
<dbReference type="AlphaFoldDB" id="A0A7G5XHZ5"/>
<dbReference type="Proteomes" id="UP000515344">
    <property type="component" value="Chromosome"/>
</dbReference>
<name>A0A7G5XHZ5_9BACT</name>